<organism evidence="2">
    <name type="scientific">Rhizophora mucronata</name>
    <name type="common">Asiatic mangrove</name>
    <dbReference type="NCBI Taxonomy" id="61149"/>
    <lineage>
        <taxon>Eukaryota</taxon>
        <taxon>Viridiplantae</taxon>
        <taxon>Streptophyta</taxon>
        <taxon>Embryophyta</taxon>
        <taxon>Tracheophyta</taxon>
        <taxon>Spermatophyta</taxon>
        <taxon>Magnoliopsida</taxon>
        <taxon>eudicotyledons</taxon>
        <taxon>Gunneridae</taxon>
        <taxon>Pentapetalae</taxon>
        <taxon>rosids</taxon>
        <taxon>fabids</taxon>
        <taxon>Malpighiales</taxon>
        <taxon>Rhizophoraceae</taxon>
        <taxon>Rhizophora</taxon>
    </lineage>
</organism>
<dbReference type="AlphaFoldDB" id="A0A2P2PBU3"/>
<reference evidence="2" key="1">
    <citation type="submission" date="2018-02" db="EMBL/GenBank/DDBJ databases">
        <title>Rhizophora mucronata_Transcriptome.</title>
        <authorList>
            <person name="Meera S.P."/>
            <person name="Sreeshan A."/>
            <person name="Augustine A."/>
        </authorList>
    </citation>
    <scope>NUCLEOTIDE SEQUENCE</scope>
    <source>
        <tissue evidence="2">Leaf</tissue>
    </source>
</reference>
<sequence>MYSNQTIRDSLIALYIYSMSNVMQLVVITSTPMVLSYSTIIKGSFCILEGF</sequence>
<keyword evidence="1" id="KW-1133">Transmembrane helix</keyword>
<protein>
    <submittedName>
        <fullName evidence="2">Uncharacterized protein</fullName>
    </submittedName>
</protein>
<keyword evidence="1" id="KW-0472">Membrane</keyword>
<keyword evidence="1" id="KW-0812">Transmembrane</keyword>
<feature type="transmembrane region" description="Helical" evidence="1">
    <location>
        <begin position="12"/>
        <end position="35"/>
    </location>
</feature>
<proteinExistence type="predicted"/>
<accession>A0A2P2PBU3</accession>
<name>A0A2P2PBU3_RHIMU</name>
<dbReference type="EMBL" id="GGEC01071597">
    <property type="protein sequence ID" value="MBX52081.1"/>
    <property type="molecule type" value="Transcribed_RNA"/>
</dbReference>
<evidence type="ECO:0000256" key="1">
    <source>
        <dbReference type="SAM" id="Phobius"/>
    </source>
</evidence>
<evidence type="ECO:0000313" key="2">
    <source>
        <dbReference type="EMBL" id="MBX52081.1"/>
    </source>
</evidence>